<dbReference type="GO" id="GO:0030313">
    <property type="term" value="C:cell envelope"/>
    <property type="evidence" value="ECO:0007669"/>
    <property type="project" value="UniProtKB-SubCell"/>
</dbReference>
<dbReference type="Gene3D" id="3.40.50.2300">
    <property type="match status" value="2"/>
</dbReference>
<dbReference type="Pfam" id="PF13407">
    <property type="entry name" value="Peripla_BP_4"/>
    <property type="match status" value="1"/>
</dbReference>
<name>A0A8A7K950_9FIRM</name>
<dbReference type="InterPro" id="IPR025997">
    <property type="entry name" value="SBP_2_dom"/>
</dbReference>
<dbReference type="EMBL" id="CP046640">
    <property type="protein sequence ID" value="QTL97730.1"/>
    <property type="molecule type" value="Genomic_DNA"/>
</dbReference>
<feature type="domain" description="Periplasmic binding protein" evidence="4">
    <location>
        <begin position="44"/>
        <end position="298"/>
    </location>
</feature>
<gene>
    <name evidence="5" type="ORF">GM661_06880</name>
</gene>
<dbReference type="PANTHER" id="PTHR46847:SF1">
    <property type="entry name" value="D-ALLOSE-BINDING PERIPLASMIC PROTEIN-RELATED"/>
    <property type="match status" value="1"/>
</dbReference>
<comment type="similarity">
    <text evidence="2">Belongs to the bacterial solute-binding protein 2 family.</text>
</comment>
<dbReference type="InterPro" id="IPR028082">
    <property type="entry name" value="Peripla_BP_I"/>
</dbReference>
<dbReference type="Proteomes" id="UP000665020">
    <property type="component" value="Chromosome"/>
</dbReference>
<evidence type="ECO:0000259" key="4">
    <source>
        <dbReference type="Pfam" id="PF13407"/>
    </source>
</evidence>
<keyword evidence="3" id="KW-0732">Signal</keyword>
<dbReference type="CDD" id="cd06313">
    <property type="entry name" value="PBP1_ABC_ThpA_XypA"/>
    <property type="match status" value="1"/>
</dbReference>
<evidence type="ECO:0000313" key="5">
    <source>
        <dbReference type="EMBL" id="QTL97730.1"/>
    </source>
</evidence>
<dbReference type="AlphaFoldDB" id="A0A8A7K950"/>
<dbReference type="GO" id="GO:0030246">
    <property type="term" value="F:carbohydrate binding"/>
    <property type="evidence" value="ECO:0007669"/>
    <property type="project" value="UniProtKB-ARBA"/>
</dbReference>
<protein>
    <submittedName>
        <fullName evidence="5">Substrate-binding domain-containing protein</fullName>
    </submittedName>
</protein>
<keyword evidence="6" id="KW-1185">Reference proteome</keyword>
<comment type="subcellular location">
    <subcellularLocation>
        <location evidence="1">Cell envelope</location>
    </subcellularLocation>
</comment>
<reference evidence="5" key="1">
    <citation type="submission" date="2019-12" db="EMBL/GenBank/DDBJ databases">
        <authorList>
            <person name="zhang j."/>
            <person name="sun C.M."/>
        </authorList>
    </citation>
    <scope>NUCLEOTIDE SEQUENCE</scope>
    <source>
        <strain evidence="5">NS-1</strain>
    </source>
</reference>
<dbReference type="KEGG" id="ifn:GM661_06880"/>
<accession>A0A8A7K950</accession>
<evidence type="ECO:0000256" key="1">
    <source>
        <dbReference type="ARBA" id="ARBA00004196"/>
    </source>
</evidence>
<evidence type="ECO:0000256" key="3">
    <source>
        <dbReference type="ARBA" id="ARBA00022729"/>
    </source>
</evidence>
<organism evidence="5 6">
    <name type="scientific">Iocasia fonsfrigidae</name>
    <dbReference type="NCBI Taxonomy" id="2682810"/>
    <lineage>
        <taxon>Bacteria</taxon>
        <taxon>Bacillati</taxon>
        <taxon>Bacillota</taxon>
        <taxon>Clostridia</taxon>
        <taxon>Halanaerobiales</taxon>
        <taxon>Halanaerobiaceae</taxon>
        <taxon>Iocasia</taxon>
    </lineage>
</organism>
<sequence>MKQAFEKISKNRRLKMKKLFIVFMIIGMVTLLTITSFAEDKYVIGVTMKTLQDEYSRKLGDAIKERAEQYDNIELLLVDAQADLYKQLTQVEDFIVRGVDVIVLNPQDAGGGSLAVKRANEAGIPLIEVNTVTNNTNYVSYVGSSDTAAGKIQGEYIYKRLNGKGNVVLLYGNMGQSPQILREKGLIETLLSKPDIKLVSAQTANWQRAQAMSITEDWLLKYDDIDAICAQNDDMAMGALRAVEALGRKDIVIAGVDAIDDALKAIDEGRLDATVLQDAIAQGYKTVDVALEVAKGNEVEEEYIIPFKLITKDNVKEYIK</sequence>
<evidence type="ECO:0000313" key="6">
    <source>
        <dbReference type="Proteomes" id="UP000665020"/>
    </source>
</evidence>
<evidence type="ECO:0000256" key="2">
    <source>
        <dbReference type="ARBA" id="ARBA00007639"/>
    </source>
</evidence>
<dbReference type="SUPFAM" id="SSF53822">
    <property type="entry name" value="Periplasmic binding protein-like I"/>
    <property type="match status" value="1"/>
</dbReference>
<proteinExistence type="inferred from homology"/>
<dbReference type="PANTHER" id="PTHR46847">
    <property type="entry name" value="D-ALLOSE-BINDING PERIPLASMIC PROTEIN-RELATED"/>
    <property type="match status" value="1"/>
</dbReference>